<gene>
    <name evidence="7" type="primary">urtC</name>
    <name evidence="7" type="ORF">PGB34_07915</name>
</gene>
<accession>A0AAE3N7H5</accession>
<feature type="transmembrane region" description="Helical" evidence="6">
    <location>
        <begin position="267"/>
        <end position="285"/>
    </location>
</feature>
<evidence type="ECO:0000256" key="4">
    <source>
        <dbReference type="ARBA" id="ARBA00022989"/>
    </source>
</evidence>
<feature type="transmembrane region" description="Helical" evidence="6">
    <location>
        <begin position="138"/>
        <end position="161"/>
    </location>
</feature>
<reference evidence="7" key="1">
    <citation type="submission" date="2023-01" db="EMBL/GenBank/DDBJ databases">
        <title>Xenophilus mangrovi sp. nov., isolated from soil of Mangrove nature reserve.</title>
        <authorList>
            <person name="Xu S."/>
            <person name="Liu Z."/>
            <person name="Xu Y."/>
        </authorList>
    </citation>
    <scope>NUCLEOTIDE SEQUENCE</scope>
    <source>
        <strain evidence="7">YW8</strain>
    </source>
</reference>
<protein>
    <submittedName>
        <fullName evidence="7">Urea ABC transporter permease subunit UrtC</fullName>
    </submittedName>
</protein>
<feature type="transmembrane region" description="Helical" evidence="6">
    <location>
        <begin position="167"/>
        <end position="186"/>
    </location>
</feature>
<feature type="transmembrane region" description="Helical" evidence="6">
    <location>
        <begin position="340"/>
        <end position="364"/>
    </location>
</feature>
<evidence type="ECO:0000256" key="5">
    <source>
        <dbReference type="ARBA" id="ARBA00023136"/>
    </source>
</evidence>
<feature type="transmembrane region" description="Helical" evidence="6">
    <location>
        <begin position="217"/>
        <end position="237"/>
    </location>
</feature>
<dbReference type="CDD" id="cd06581">
    <property type="entry name" value="TM_PBP1_LivM_like"/>
    <property type="match status" value="1"/>
</dbReference>
<evidence type="ECO:0000256" key="2">
    <source>
        <dbReference type="ARBA" id="ARBA00022475"/>
    </source>
</evidence>
<feature type="transmembrane region" description="Helical" evidence="6">
    <location>
        <begin position="85"/>
        <end position="103"/>
    </location>
</feature>
<dbReference type="InterPro" id="IPR001851">
    <property type="entry name" value="ABC_transp_permease"/>
</dbReference>
<dbReference type="NCBIfam" id="TIGR03408">
    <property type="entry name" value="urea_trans_UrtC"/>
    <property type="match status" value="1"/>
</dbReference>
<dbReference type="PANTHER" id="PTHR30482">
    <property type="entry name" value="HIGH-AFFINITY BRANCHED-CHAIN AMINO ACID TRANSPORT SYSTEM PERMEASE"/>
    <property type="match status" value="1"/>
</dbReference>
<dbReference type="InterPro" id="IPR017778">
    <property type="entry name" value="ABC_transptr_urea_perm_UrtC"/>
</dbReference>
<dbReference type="EMBL" id="JAQIPB010000002">
    <property type="protein sequence ID" value="MDA7416288.1"/>
    <property type="molecule type" value="Genomic_DNA"/>
</dbReference>
<proteinExistence type="predicted"/>
<keyword evidence="8" id="KW-1185">Reference proteome</keyword>
<keyword evidence="4 6" id="KW-1133">Transmembrane helix</keyword>
<sequence>MSRAAASSVVLPARAPLLTGRGWTAFFIALIAVCALAPVANLLVPQGSAFHMSDYTVALLGRIMCYAICALAMDLIWGYTGILSLGHGLFFALGGYMMGMYLMRQIGRDGNYKSELPDFMVFLDWKELPWHWAFSDSFLATLVLIVAVPGLVAFVFGWFAFRSRIKGVYFSIITQALTFAAMLLFFRNETGFGGNNGFTDFKRILGIPIATQEMRMFLFALTGLTLLAFFLFARWLVGSKFGRVLQAIRDAESRTMFCGYNPLPYKLTIWVISAMMCGVAGALYVPQVGIINPGEMSAANSIEIAIWAAVGGRATLVGPIVGALLVNGAKSWLTAFAPEYWLYFLGALFIAVTLFLPDGIVGLVRKWLRRGKPDAAPAVSAGRREAQKSLAAEQGMEASALAPLATETKGARA</sequence>
<evidence type="ECO:0000256" key="3">
    <source>
        <dbReference type="ARBA" id="ARBA00022692"/>
    </source>
</evidence>
<keyword evidence="2" id="KW-1003">Cell membrane</keyword>
<feature type="transmembrane region" description="Helical" evidence="6">
    <location>
        <begin position="23"/>
        <end position="44"/>
    </location>
</feature>
<dbReference type="InterPro" id="IPR043428">
    <property type="entry name" value="LivM-like"/>
</dbReference>
<evidence type="ECO:0000313" key="8">
    <source>
        <dbReference type="Proteomes" id="UP001212602"/>
    </source>
</evidence>
<evidence type="ECO:0000313" key="7">
    <source>
        <dbReference type="EMBL" id="MDA7416288.1"/>
    </source>
</evidence>
<dbReference type="AlphaFoldDB" id="A0AAE3N7H5"/>
<organism evidence="7 8">
    <name type="scientific">Xenophilus arseniciresistens</name>
    <dbReference type="NCBI Taxonomy" id="1283306"/>
    <lineage>
        <taxon>Bacteria</taxon>
        <taxon>Pseudomonadati</taxon>
        <taxon>Pseudomonadota</taxon>
        <taxon>Betaproteobacteria</taxon>
        <taxon>Burkholderiales</taxon>
        <taxon>Comamonadaceae</taxon>
        <taxon>Xenophilus</taxon>
    </lineage>
</organism>
<dbReference type="PANTHER" id="PTHR30482:SF4">
    <property type="entry name" value="SLR1201 PROTEIN"/>
    <property type="match status" value="1"/>
</dbReference>
<dbReference type="GO" id="GO:0015658">
    <property type="term" value="F:branched-chain amino acid transmembrane transporter activity"/>
    <property type="evidence" value="ECO:0007669"/>
    <property type="project" value="InterPro"/>
</dbReference>
<keyword evidence="5 6" id="KW-0472">Membrane</keyword>
<feature type="transmembrane region" description="Helical" evidence="6">
    <location>
        <begin position="56"/>
        <end position="79"/>
    </location>
</feature>
<keyword evidence="3 6" id="KW-0812">Transmembrane</keyword>
<comment type="caution">
    <text evidence="7">The sequence shown here is derived from an EMBL/GenBank/DDBJ whole genome shotgun (WGS) entry which is preliminary data.</text>
</comment>
<dbReference type="RefSeq" id="WP_271427514.1">
    <property type="nucleotide sequence ID" value="NZ_JAQIPB010000002.1"/>
</dbReference>
<dbReference type="GO" id="GO:0005886">
    <property type="term" value="C:plasma membrane"/>
    <property type="evidence" value="ECO:0007669"/>
    <property type="project" value="UniProtKB-SubCell"/>
</dbReference>
<dbReference type="Pfam" id="PF02653">
    <property type="entry name" value="BPD_transp_2"/>
    <property type="match status" value="1"/>
</dbReference>
<feature type="transmembrane region" description="Helical" evidence="6">
    <location>
        <begin position="306"/>
        <end position="328"/>
    </location>
</feature>
<evidence type="ECO:0000256" key="1">
    <source>
        <dbReference type="ARBA" id="ARBA00004651"/>
    </source>
</evidence>
<comment type="subcellular location">
    <subcellularLocation>
        <location evidence="1">Cell membrane</location>
        <topology evidence="1">Multi-pass membrane protein</topology>
    </subcellularLocation>
</comment>
<name>A0AAE3N7H5_9BURK</name>
<evidence type="ECO:0000256" key="6">
    <source>
        <dbReference type="SAM" id="Phobius"/>
    </source>
</evidence>
<dbReference type="Proteomes" id="UP001212602">
    <property type="component" value="Unassembled WGS sequence"/>
</dbReference>